<accession>A0ACD4CDZ9</accession>
<evidence type="ECO:0000313" key="2">
    <source>
        <dbReference type="Proteomes" id="UP001064027"/>
    </source>
</evidence>
<organism evidence="1 2">
    <name type="scientific">Rossellomorea vietnamensis</name>
    <dbReference type="NCBI Taxonomy" id="218284"/>
    <lineage>
        <taxon>Bacteria</taxon>
        <taxon>Bacillati</taxon>
        <taxon>Bacillota</taxon>
        <taxon>Bacilli</taxon>
        <taxon>Bacillales</taxon>
        <taxon>Bacillaceae</taxon>
        <taxon>Rossellomorea</taxon>
    </lineage>
</organism>
<protein>
    <submittedName>
        <fullName evidence="1">Nuclear transport factor 2 family protein</fullName>
    </submittedName>
</protein>
<dbReference type="EMBL" id="CP104558">
    <property type="protein sequence ID" value="UXH46511.1"/>
    <property type="molecule type" value="Genomic_DNA"/>
</dbReference>
<sequence length="138" mass="15688">MDNQSFRAALDAFLQAWENSSLIELETFISADYQAREVRGGDIEAFGYEESVEGWKQGFAYVKGEQAEWDIREVSVITMKEDETMVILYATIVLDGKPMETGNMFFNTFKKRKEGWKLVRGYIETGVSIGGTDLKIGF</sequence>
<reference evidence="1" key="1">
    <citation type="submission" date="2022-09" db="EMBL/GenBank/DDBJ databases">
        <title>Complete genome sequence of Rossellomorea vietnamensis strain RL-WG62, a newly isolated PGPR with the potential for plant salinity stress alleviation.</title>
        <authorList>
            <person name="Ren L."/>
            <person name="Wang G."/>
            <person name="Hu H."/>
        </authorList>
    </citation>
    <scope>NUCLEOTIDE SEQUENCE</scope>
    <source>
        <strain evidence="1">RL-WG62</strain>
    </source>
</reference>
<name>A0ACD4CDZ9_9BACI</name>
<gene>
    <name evidence="1" type="ORF">N5C46_10845</name>
</gene>
<keyword evidence="2" id="KW-1185">Reference proteome</keyword>
<proteinExistence type="predicted"/>
<dbReference type="Proteomes" id="UP001064027">
    <property type="component" value="Chromosome"/>
</dbReference>
<evidence type="ECO:0000313" key="1">
    <source>
        <dbReference type="EMBL" id="UXH46511.1"/>
    </source>
</evidence>